<protein>
    <submittedName>
        <fullName evidence="1">Uncharacterized protein</fullName>
    </submittedName>
</protein>
<reference evidence="1 2" key="1">
    <citation type="journal article" date="2016" name="Nat. Commun.">
        <title>Thousands of microbial genomes shed light on interconnected biogeochemical processes in an aquifer system.</title>
        <authorList>
            <person name="Anantharaman K."/>
            <person name="Brown C.T."/>
            <person name="Hug L.A."/>
            <person name="Sharon I."/>
            <person name="Castelle C.J."/>
            <person name="Probst A.J."/>
            <person name="Thomas B.C."/>
            <person name="Singh A."/>
            <person name="Wilkins M.J."/>
            <person name="Karaoz U."/>
            <person name="Brodie E.L."/>
            <person name="Williams K.H."/>
            <person name="Hubbard S.S."/>
            <person name="Banfield J.F."/>
        </authorList>
    </citation>
    <scope>NUCLEOTIDE SEQUENCE [LARGE SCALE GENOMIC DNA]</scope>
</reference>
<name>A0A1F7WP00_9BACT</name>
<organism evidence="1 2">
    <name type="scientific">Candidatus Woesebacteria bacterium GWA1_42_12</name>
    <dbReference type="NCBI Taxonomy" id="1802472"/>
    <lineage>
        <taxon>Bacteria</taxon>
        <taxon>Candidatus Woeseibacteriota</taxon>
    </lineage>
</organism>
<accession>A0A1F7WP00</accession>
<evidence type="ECO:0000313" key="1">
    <source>
        <dbReference type="EMBL" id="OGM04560.1"/>
    </source>
</evidence>
<dbReference type="Proteomes" id="UP000177091">
    <property type="component" value="Unassembled WGS sequence"/>
</dbReference>
<sequence length="204" mass="21845">MTESGEVGRRTALKAGILGTLAAALAIKGVDLAADRQTDLKDPRNLEAFTGIKPLFPGIHLNTDLVVNEGAGIYKEPRKERSEIIAENSLRVGSQTLMGTLGRNEGLKVQGAYLALHEADDSIDKAWVRTIEHGGVTRSYDVSRSWAIFGVKGVRLPESIRGAFPQGAACVPIEGVNIDFAGSNEPNPQNIIFSKEISLGKLVP</sequence>
<dbReference type="AlphaFoldDB" id="A0A1F7WP00"/>
<dbReference type="EMBL" id="MGFK01000010">
    <property type="protein sequence ID" value="OGM04560.1"/>
    <property type="molecule type" value="Genomic_DNA"/>
</dbReference>
<gene>
    <name evidence="1" type="ORF">A2112_00835</name>
</gene>
<comment type="caution">
    <text evidence="1">The sequence shown here is derived from an EMBL/GenBank/DDBJ whole genome shotgun (WGS) entry which is preliminary data.</text>
</comment>
<proteinExistence type="predicted"/>
<evidence type="ECO:0000313" key="2">
    <source>
        <dbReference type="Proteomes" id="UP000177091"/>
    </source>
</evidence>